<reference evidence="1" key="1">
    <citation type="submission" date="2021-03" db="EMBL/GenBank/DDBJ databases">
        <authorList>
            <consortium name="DOE Joint Genome Institute"/>
            <person name="Ahrendt S."/>
            <person name="Looney B.P."/>
            <person name="Miyauchi S."/>
            <person name="Morin E."/>
            <person name="Drula E."/>
            <person name="Courty P.E."/>
            <person name="Chicoki N."/>
            <person name="Fauchery L."/>
            <person name="Kohler A."/>
            <person name="Kuo A."/>
            <person name="Labutti K."/>
            <person name="Pangilinan J."/>
            <person name="Lipzen A."/>
            <person name="Riley R."/>
            <person name="Andreopoulos W."/>
            <person name="He G."/>
            <person name="Johnson J."/>
            <person name="Barry K.W."/>
            <person name="Grigoriev I.V."/>
            <person name="Nagy L."/>
            <person name="Hibbett D."/>
            <person name="Henrissat B."/>
            <person name="Matheny P.B."/>
            <person name="Labbe J."/>
            <person name="Martin F."/>
        </authorList>
    </citation>
    <scope>NUCLEOTIDE SEQUENCE</scope>
    <source>
        <strain evidence="1">HHB10654</strain>
    </source>
</reference>
<proteinExistence type="predicted"/>
<name>A0ACB8T9S9_9AGAM</name>
<gene>
    <name evidence="1" type="ORF">BV25DRAFT_161197</name>
</gene>
<sequence length="94" mass="10552">MPSSASDQVDGNELGPQLLIGTILSIIPLVILYYDWLLTLEPEIDLYWPPKHSLGWVSSFFLLNRYLSLFGHIPVARSLATWGNLKLSDTRGIP</sequence>
<protein>
    <submittedName>
        <fullName evidence="1">Uncharacterized protein</fullName>
    </submittedName>
</protein>
<organism evidence="1 2">
    <name type="scientific">Artomyces pyxidatus</name>
    <dbReference type="NCBI Taxonomy" id="48021"/>
    <lineage>
        <taxon>Eukaryota</taxon>
        <taxon>Fungi</taxon>
        <taxon>Dikarya</taxon>
        <taxon>Basidiomycota</taxon>
        <taxon>Agaricomycotina</taxon>
        <taxon>Agaricomycetes</taxon>
        <taxon>Russulales</taxon>
        <taxon>Auriscalpiaceae</taxon>
        <taxon>Artomyces</taxon>
    </lineage>
</organism>
<comment type="caution">
    <text evidence="1">The sequence shown here is derived from an EMBL/GenBank/DDBJ whole genome shotgun (WGS) entry which is preliminary data.</text>
</comment>
<evidence type="ECO:0000313" key="2">
    <source>
        <dbReference type="Proteomes" id="UP000814140"/>
    </source>
</evidence>
<dbReference type="Proteomes" id="UP000814140">
    <property type="component" value="Unassembled WGS sequence"/>
</dbReference>
<dbReference type="EMBL" id="MU277196">
    <property type="protein sequence ID" value="KAI0065300.1"/>
    <property type="molecule type" value="Genomic_DNA"/>
</dbReference>
<reference evidence="1" key="2">
    <citation type="journal article" date="2022" name="New Phytol.">
        <title>Evolutionary transition to the ectomycorrhizal habit in the genomes of a hyperdiverse lineage of mushroom-forming fungi.</title>
        <authorList>
            <person name="Looney B."/>
            <person name="Miyauchi S."/>
            <person name="Morin E."/>
            <person name="Drula E."/>
            <person name="Courty P.E."/>
            <person name="Kohler A."/>
            <person name="Kuo A."/>
            <person name="LaButti K."/>
            <person name="Pangilinan J."/>
            <person name="Lipzen A."/>
            <person name="Riley R."/>
            <person name="Andreopoulos W."/>
            <person name="He G."/>
            <person name="Johnson J."/>
            <person name="Nolan M."/>
            <person name="Tritt A."/>
            <person name="Barry K.W."/>
            <person name="Grigoriev I.V."/>
            <person name="Nagy L.G."/>
            <person name="Hibbett D."/>
            <person name="Henrissat B."/>
            <person name="Matheny P.B."/>
            <person name="Labbe J."/>
            <person name="Martin F.M."/>
        </authorList>
    </citation>
    <scope>NUCLEOTIDE SEQUENCE</scope>
    <source>
        <strain evidence="1">HHB10654</strain>
    </source>
</reference>
<accession>A0ACB8T9S9</accession>
<keyword evidence="2" id="KW-1185">Reference proteome</keyword>
<evidence type="ECO:0000313" key="1">
    <source>
        <dbReference type="EMBL" id="KAI0065300.1"/>
    </source>
</evidence>